<name>A0A367W3L4_9PROT</name>
<dbReference type="EMBL" id="JPWF01000009">
    <property type="protein sequence ID" value="RCK35004.1"/>
    <property type="molecule type" value="Genomic_DNA"/>
</dbReference>
<feature type="domain" description="GFO/IDH/MocA-like oxidoreductase" evidence="2">
    <location>
        <begin position="149"/>
        <end position="281"/>
    </location>
</feature>
<dbReference type="SUPFAM" id="SSF51735">
    <property type="entry name" value="NAD(P)-binding Rossmann-fold domains"/>
    <property type="match status" value="1"/>
</dbReference>
<dbReference type="Proteomes" id="UP000253226">
    <property type="component" value="Unassembled WGS sequence"/>
</dbReference>
<evidence type="ECO:0000259" key="1">
    <source>
        <dbReference type="Pfam" id="PF01408"/>
    </source>
</evidence>
<dbReference type="GO" id="GO:0000166">
    <property type="term" value="F:nucleotide binding"/>
    <property type="evidence" value="ECO:0007669"/>
    <property type="project" value="InterPro"/>
</dbReference>
<dbReference type="OrthoDB" id="9815825at2"/>
<comment type="caution">
    <text evidence="3">The sequence shown here is derived from an EMBL/GenBank/DDBJ whole genome shotgun (WGS) entry which is preliminary data.</text>
</comment>
<dbReference type="AlphaFoldDB" id="A0A367W3L4"/>
<dbReference type="Pfam" id="PF01408">
    <property type="entry name" value="GFO_IDH_MocA"/>
    <property type="match status" value="1"/>
</dbReference>
<dbReference type="Gene3D" id="3.30.360.10">
    <property type="entry name" value="Dihydrodipicolinate Reductase, domain 2"/>
    <property type="match status" value="1"/>
</dbReference>
<organism evidence="3 4">
    <name type="scientific">Thalassospira profundimaris</name>
    <dbReference type="NCBI Taxonomy" id="502049"/>
    <lineage>
        <taxon>Bacteria</taxon>
        <taxon>Pseudomonadati</taxon>
        <taxon>Pseudomonadota</taxon>
        <taxon>Alphaproteobacteria</taxon>
        <taxon>Rhodospirillales</taxon>
        <taxon>Thalassospiraceae</taxon>
        <taxon>Thalassospira</taxon>
    </lineage>
</organism>
<evidence type="ECO:0000313" key="4">
    <source>
        <dbReference type="Proteomes" id="UP000253226"/>
    </source>
</evidence>
<evidence type="ECO:0000313" key="3">
    <source>
        <dbReference type="EMBL" id="RCK35004.1"/>
    </source>
</evidence>
<protein>
    <submittedName>
        <fullName evidence="3">Oxidoreductase</fullName>
    </submittedName>
</protein>
<proteinExistence type="predicted"/>
<dbReference type="InterPro" id="IPR051317">
    <property type="entry name" value="Gfo/Idh/MocA_oxidoreduct"/>
</dbReference>
<dbReference type="RefSeq" id="WP_114103129.1">
    <property type="nucleotide sequence ID" value="NZ_JPWF01000009.1"/>
</dbReference>
<dbReference type="InterPro" id="IPR055170">
    <property type="entry name" value="GFO_IDH_MocA-like_dom"/>
</dbReference>
<dbReference type="PANTHER" id="PTHR43708:SF3">
    <property type="entry name" value="OXIDOREDUCTASE"/>
    <property type="match status" value="1"/>
</dbReference>
<dbReference type="InterPro" id="IPR036291">
    <property type="entry name" value="NAD(P)-bd_dom_sf"/>
</dbReference>
<sequence>MSNSSNPGRRIRLGMVGGGQGAFIGAVHRIAARLDDRYELVAGALSSKPDVAAASAAELFIAPDRSYDSFETMAKAEAAREDGMDVCAIVTPNHLHFPATMAMLDAGIHVICDKPLCLSVEEAEKIAAKVKETGLLFALTHNYTAYPMVREARKIVADGKIGDIRLVQVEYPQGWMATRVEDTDNKQAHWRADPAKAGMGGALGDIGTHAHNLAEFVTGLEISELCADVDALVPGRKLDDNVQILLRYANGARGMLWASQVAVGHENGLRLRVYGDKGGIEWAQEHPNQLHFRPLEGRPELMTRGGAGIGAEGLRGVRVPPGHPEGYLEGFANLYTDFADQLTAHISGTTPDAGALLVPGVVEGLKGMKFVEAVVRSGRDGAVWVKM</sequence>
<dbReference type="InterPro" id="IPR000683">
    <property type="entry name" value="Gfo/Idh/MocA-like_OxRdtase_N"/>
</dbReference>
<reference evidence="3 4" key="1">
    <citation type="submission" date="2014-07" db="EMBL/GenBank/DDBJ databases">
        <title>Draft genome sequence of Thalassospira profundimaris 35.</title>
        <authorList>
            <person name="Lai Q."/>
            <person name="Shao Z."/>
        </authorList>
    </citation>
    <scope>NUCLEOTIDE SEQUENCE [LARGE SCALE GENOMIC DNA]</scope>
    <source>
        <strain evidence="3 4">35</strain>
    </source>
</reference>
<evidence type="ECO:0000259" key="2">
    <source>
        <dbReference type="Pfam" id="PF22725"/>
    </source>
</evidence>
<dbReference type="SUPFAM" id="SSF55347">
    <property type="entry name" value="Glyceraldehyde-3-phosphate dehydrogenase-like, C-terminal domain"/>
    <property type="match status" value="1"/>
</dbReference>
<feature type="domain" description="Gfo/Idh/MocA-like oxidoreductase N-terminal" evidence="1">
    <location>
        <begin position="11"/>
        <end position="139"/>
    </location>
</feature>
<dbReference type="Pfam" id="PF22725">
    <property type="entry name" value="GFO_IDH_MocA_C3"/>
    <property type="match status" value="1"/>
</dbReference>
<dbReference type="Gene3D" id="3.40.50.720">
    <property type="entry name" value="NAD(P)-binding Rossmann-like Domain"/>
    <property type="match status" value="1"/>
</dbReference>
<dbReference type="PANTHER" id="PTHR43708">
    <property type="entry name" value="CONSERVED EXPRESSED OXIDOREDUCTASE (EUROFUNG)"/>
    <property type="match status" value="1"/>
</dbReference>
<accession>A0A367W3L4</accession>
<gene>
    <name evidence="3" type="ORF">TH19_14900</name>
</gene>